<organism evidence="1 2">
    <name type="scientific">Pseudomonas syringae pv. tagetis</name>
    <dbReference type="NCBI Taxonomy" id="129140"/>
    <lineage>
        <taxon>Bacteria</taxon>
        <taxon>Pseudomonadati</taxon>
        <taxon>Pseudomonadota</taxon>
        <taxon>Gammaproteobacteria</taxon>
        <taxon>Pseudomonadales</taxon>
        <taxon>Pseudomonadaceae</taxon>
        <taxon>Pseudomonas</taxon>
    </lineage>
</organism>
<dbReference type="Proteomes" id="UP000268056">
    <property type="component" value="Unassembled WGS sequence"/>
</dbReference>
<protein>
    <submittedName>
        <fullName evidence="1">Uncharacterized protein</fullName>
    </submittedName>
</protein>
<comment type="caution">
    <text evidence="1">The sequence shown here is derived from an EMBL/GenBank/DDBJ whole genome shotgun (WGS) entry which is preliminary data.</text>
</comment>
<reference evidence="1 2" key="1">
    <citation type="submission" date="2018-08" db="EMBL/GenBank/DDBJ databases">
        <title>Recombination of ecologically and evolutionarily significant loci maintains genetic cohesion in the Pseudomonas syringae species complex.</title>
        <authorList>
            <person name="Dillon M."/>
            <person name="Thakur S."/>
            <person name="Almeida R.N.D."/>
            <person name="Weir B.S."/>
            <person name="Guttman D.S."/>
        </authorList>
    </citation>
    <scope>NUCLEOTIDE SEQUENCE [LARGE SCALE GENOMIC DNA]</scope>
    <source>
        <strain evidence="1 2">ICMP 4092</strain>
    </source>
</reference>
<dbReference type="AlphaFoldDB" id="A0A3M3Z066"/>
<gene>
    <name evidence="1" type="ORF">ALQ32_00527</name>
</gene>
<name>A0A3M3Z066_9PSED</name>
<proteinExistence type="predicted"/>
<accession>A0A3M3Z066</accession>
<evidence type="ECO:0000313" key="2">
    <source>
        <dbReference type="Proteomes" id="UP000268056"/>
    </source>
</evidence>
<dbReference type="EMBL" id="RBQC01000079">
    <property type="protein sequence ID" value="RMO88180.1"/>
    <property type="molecule type" value="Genomic_DNA"/>
</dbReference>
<evidence type="ECO:0000313" key="1">
    <source>
        <dbReference type="EMBL" id="RMO88180.1"/>
    </source>
</evidence>
<sequence>MQLSNDYMRDEIAEKGLCQELCTLALQAATSLSQALLRV</sequence>